<evidence type="ECO:0000313" key="2">
    <source>
        <dbReference type="Proteomes" id="UP000217895"/>
    </source>
</evidence>
<geneLocation type="plasmid" evidence="1">
    <name>plasmid1</name>
</geneLocation>
<accession>A0A1Z4JRG1</accession>
<protein>
    <submittedName>
        <fullName evidence="1">Uncharacterized protein</fullName>
    </submittedName>
</protein>
<dbReference type="Proteomes" id="UP000217895">
    <property type="component" value="Plasmid Plasmid1 dna"/>
</dbReference>
<dbReference type="AlphaFoldDB" id="A0A1Z4JRG1"/>
<dbReference type="InterPro" id="IPR011051">
    <property type="entry name" value="RmlC_Cupin_sf"/>
</dbReference>
<dbReference type="SUPFAM" id="SSF51182">
    <property type="entry name" value="RmlC-like cupins"/>
    <property type="match status" value="1"/>
</dbReference>
<organism evidence="1 2">
    <name type="scientific">Leptolyngbya boryana NIES-2135</name>
    <dbReference type="NCBI Taxonomy" id="1973484"/>
    <lineage>
        <taxon>Bacteria</taxon>
        <taxon>Bacillati</taxon>
        <taxon>Cyanobacteriota</taxon>
        <taxon>Cyanophyceae</taxon>
        <taxon>Leptolyngbyales</taxon>
        <taxon>Leptolyngbyaceae</taxon>
        <taxon>Leptolyngbya group</taxon>
        <taxon>Leptolyngbya</taxon>
    </lineage>
</organism>
<dbReference type="EMBL" id="AP018204">
    <property type="protein sequence ID" value="BAY59248.1"/>
    <property type="molecule type" value="Genomic_DNA"/>
</dbReference>
<evidence type="ECO:0000313" key="1">
    <source>
        <dbReference type="EMBL" id="BAY59248.1"/>
    </source>
</evidence>
<name>A0A1Z4JRG1_LEPBY</name>
<gene>
    <name evidence="1" type="ORF">NIES2135_61250</name>
</gene>
<dbReference type="InterPro" id="IPR014710">
    <property type="entry name" value="RmlC-like_jellyroll"/>
</dbReference>
<keyword evidence="2" id="KW-1185">Reference proteome</keyword>
<keyword evidence="1" id="KW-0614">Plasmid</keyword>
<proteinExistence type="predicted"/>
<reference evidence="1 2" key="1">
    <citation type="submission" date="2017-06" db="EMBL/GenBank/DDBJ databases">
        <title>Genome sequencing of cyanobaciteial culture collection at National Institute for Environmental Studies (NIES).</title>
        <authorList>
            <person name="Hirose Y."/>
            <person name="Shimura Y."/>
            <person name="Fujisawa T."/>
            <person name="Nakamura Y."/>
            <person name="Kawachi M."/>
        </authorList>
    </citation>
    <scope>NUCLEOTIDE SEQUENCE [LARGE SCALE GENOMIC DNA]</scope>
    <source>
        <strain evidence="1 2">NIES-2135</strain>
        <plasmid evidence="2">Plasmid Plasmid1 dna</plasmid>
    </source>
</reference>
<sequence length="247" mass="27315">MRNIVSLLERRAAKAPSNVKIEMFDFSNRQEGEIIGTEWIENPIYLTGDHEESGVTLPLTATPTVVWRDGNGVADSYPVWALHPNAGDQLCFISRSGDDRRPVRVELIDCRADSPTFGNYKVVETMPDAKRSLPIPPGVGHLLTQMSGVTTLNSIQLYWDFAADRKVPLPKGFGVLNWDRFGNVAPKMLFPRFAVPVIAQALLLPKMQQQARAYTASGNFFPTVRLLPDGSVAVLRKLPVDQTTLAA</sequence>
<dbReference type="Gene3D" id="2.60.120.10">
    <property type="entry name" value="Jelly Rolls"/>
    <property type="match status" value="1"/>
</dbReference>